<dbReference type="GO" id="GO:0098552">
    <property type="term" value="C:side of membrane"/>
    <property type="evidence" value="ECO:0007669"/>
    <property type="project" value="UniProtKB-KW"/>
</dbReference>
<keyword evidence="6" id="KW-0325">Glycoprotein</keyword>
<evidence type="ECO:0000256" key="1">
    <source>
        <dbReference type="ARBA" id="ARBA00002523"/>
    </source>
</evidence>
<keyword evidence="5" id="KW-0472">Membrane</keyword>
<dbReference type="AlphaFoldDB" id="A0A1J0R9C1"/>
<evidence type="ECO:0000256" key="5">
    <source>
        <dbReference type="ARBA" id="ARBA00023136"/>
    </source>
</evidence>
<evidence type="ECO:0000259" key="9">
    <source>
        <dbReference type="Pfam" id="PF10659"/>
    </source>
</evidence>
<dbReference type="Pfam" id="PF10659">
    <property type="entry name" value="Trypan_glycop_C"/>
    <property type="match status" value="1"/>
</dbReference>
<evidence type="ECO:0000313" key="10">
    <source>
        <dbReference type="EMBL" id="APD74471.1"/>
    </source>
</evidence>
<reference evidence="10" key="1">
    <citation type="submission" date="2016-08" db="EMBL/GenBank/DDBJ databases">
        <title>VSG repertoire of Trypanosoma brucei EATRO 1125.</title>
        <authorList>
            <person name="Cross G.A."/>
        </authorList>
    </citation>
    <scope>NUCLEOTIDE SEQUENCE</scope>
    <source>
        <strain evidence="10">EATRO 1125</strain>
    </source>
</reference>
<name>A0A1J0R9C1_9TRYP</name>
<feature type="region of interest" description="Disordered" evidence="8">
    <location>
        <begin position="348"/>
        <end position="372"/>
    </location>
</feature>
<keyword evidence="3" id="KW-1003">Cell membrane</keyword>
<evidence type="ECO:0000256" key="3">
    <source>
        <dbReference type="ARBA" id="ARBA00022475"/>
    </source>
</evidence>
<evidence type="ECO:0000256" key="2">
    <source>
        <dbReference type="ARBA" id="ARBA00004609"/>
    </source>
</evidence>
<dbReference type="InterPro" id="IPR019609">
    <property type="entry name" value="Variant_surf_glycoprt_trypan_C"/>
</dbReference>
<evidence type="ECO:0000256" key="7">
    <source>
        <dbReference type="ARBA" id="ARBA00023288"/>
    </source>
</evidence>
<comment type="function">
    <text evidence="1">VSG forms a coat on the surface of the parasite. The trypanosome evades the immune response of the host by expressing a series of antigenically distinct VSGs from an estimated 1000 VSG genes.</text>
</comment>
<evidence type="ECO:0000256" key="4">
    <source>
        <dbReference type="ARBA" id="ARBA00022622"/>
    </source>
</evidence>
<dbReference type="EMBL" id="KX700515">
    <property type="protein sequence ID" value="APD74471.1"/>
    <property type="molecule type" value="Genomic_DNA"/>
</dbReference>
<protein>
    <submittedName>
        <fullName evidence="10">Variant surface glycoprotein 1125.3099</fullName>
    </submittedName>
</protein>
<feature type="domain" description="Trypanosome variant surface glycoprotein C-terminal" evidence="9">
    <location>
        <begin position="282"/>
        <end position="397"/>
    </location>
</feature>
<dbReference type="GO" id="GO:0005886">
    <property type="term" value="C:plasma membrane"/>
    <property type="evidence" value="ECO:0007669"/>
    <property type="project" value="UniProtKB-SubCell"/>
</dbReference>
<keyword evidence="7" id="KW-0449">Lipoprotein</keyword>
<keyword evidence="4" id="KW-0336">GPI-anchor</keyword>
<proteinExistence type="predicted"/>
<evidence type="ECO:0000256" key="8">
    <source>
        <dbReference type="SAM" id="MobiDB-lite"/>
    </source>
</evidence>
<evidence type="ECO:0000256" key="6">
    <source>
        <dbReference type="ARBA" id="ARBA00023180"/>
    </source>
</evidence>
<sequence length="398" mass="43614">MQKAPQSAVCLKVVQAPRLRQSRTYRIASQRDQPWLTYNCKTRRRLSRSDNTRNFIINDINKLAAAAVKSSRNKIGGVDTIALHGENCVITKESGTTHHLVTSGSGTVKLGDGLWAVVGAETDHNIWPTTVISATHRPTLHTVIVEADYQAIVSAEAVITDSTGSKIAESEEFQQASSEANGGKTIEQPDVKLKAMFKTDSVANFQKEFWNTFFTTQILSKSYGADLSKPENLGDKTDTTELEKAMDFYLTVTVATIAFKNKEISDIKSKASTAANKPEDVCNKITDTEAKVCNTTENCHFGESNNKGKKCSLNKEIKEKPEKYNQETGGASTGVDCSKLETKPKCKEVNKPGKPATCDWREGKDNEDDNGAEKCRNGSFLASKQFAMIVSACAAFLF</sequence>
<comment type="subcellular location">
    <subcellularLocation>
        <location evidence="2">Cell membrane</location>
        <topology evidence="2">Lipid-anchor</topology>
        <topology evidence="2">GPI-anchor</topology>
    </subcellularLocation>
</comment>
<dbReference type="SUPFAM" id="SSF58087">
    <property type="entry name" value="Variant surface glycoprotein (N-terminal domain)"/>
    <property type="match status" value="1"/>
</dbReference>
<organism evidence="10">
    <name type="scientific">Trypanosoma brucei</name>
    <dbReference type="NCBI Taxonomy" id="5691"/>
    <lineage>
        <taxon>Eukaryota</taxon>
        <taxon>Discoba</taxon>
        <taxon>Euglenozoa</taxon>
        <taxon>Kinetoplastea</taxon>
        <taxon>Metakinetoplastina</taxon>
        <taxon>Trypanosomatida</taxon>
        <taxon>Trypanosomatidae</taxon>
        <taxon>Trypanosoma</taxon>
    </lineage>
</organism>
<accession>A0A1J0R9C1</accession>
<dbReference type="VEuPathDB" id="TriTrypDB:Tb427_000053700"/>